<gene>
    <name evidence="1" type="ORF">F383_33195</name>
</gene>
<organism evidence="1 2">
    <name type="scientific">Gossypium arboreum</name>
    <name type="common">Tree cotton</name>
    <name type="synonym">Gossypium nanking</name>
    <dbReference type="NCBI Taxonomy" id="29729"/>
    <lineage>
        <taxon>Eukaryota</taxon>
        <taxon>Viridiplantae</taxon>
        <taxon>Streptophyta</taxon>
        <taxon>Embryophyta</taxon>
        <taxon>Tracheophyta</taxon>
        <taxon>Spermatophyta</taxon>
        <taxon>Magnoliopsida</taxon>
        <taxon>eudicotyledons</taxon>
        <taxon>Gunneridae</taxon>
        <taxon>Pentapetalae</taxon>
        <taxon>rosids</taxon>
        <taxon>malvids</taxon>
        <taxon>Malvales</taxon>
        <taxon>Malvaceae</taxon>
        <taxon>Malvoideae</taxon>
        <taxon>Gossypium</taxon>
    </lineage>
</organism>
<dbReference type="Proteomes" id="UP000032142">
    <property type="component" value="Unassembled WGS sequence"/>
</dbReference>
<accession>A0A0B0PP25</accession>
<protein>
    <submittedName>
        <fullName evidence="1">Uncharacterized protein</fullName>
    </submittedName>
</protein>
<evidence type="ECO:0000313" key="2">
    <source>
        <dbReference type="Proteomes" id="UP000032142"/>
    </source>
</evidence>
<dbReference type="EMBL" id="KN438222">
    <property type="protein sequence ID" value="KHG26735.1"/>
    <property type="molecule type" value="Genomic_DNA"/>
</dbReference>
<proteinExistence type="predicted"/>
<keyword evidence="2" id="KW-1185">Reference proteome</keyword>
<evidence type="ECO:0000313" key="1">
    <source>
        <dbReference type="EMBL" id="KHG26735.1"/>
    </source>
</evidence>
<name>A0A0B0PP25_GOSAR</name>
<sequence length="15" mass="1780">MSEADHTIKEITQYN</sequence>
<reference evidence="2" key="1">
    <citation type="submission" date="2014-09" db="EMBL/GenBank/DDBJ databases">
        <authorList>
            <person name="Mudge J."/>
            <person name="Ramaraj T."/>
            <person name="Lindquist I.E."/>
            <person name="Bharti A.K."/>
            <person name="Sundararajan A."/>
            <person name="Cameron C.T."/>
            <person name="Woodward J.E."/>
            <person name="May G.D."/>
            <person name="Brubaker C."/>
            <person name="Broadhvest J."/>
            <person name="Wilkins T.A."/>
        </authorList>
    </citation>
    <scope>NUCLEOTIDE SEQUENCE</scope>
    <source>
        <strain evidence="2">cv. AKA8401</strain>
    </source>
</reference>